<organism evidence="1 2">
    <name type="scientific">Tenacibaculum gallaicum</name>
    <dbReference type="NCBI Taxonomy" id="561505"/>
    <lineage>
        <taxon>Bacteria</taxon>
        <taxon>Pseudomonadati</taxon>
        <taxon>Bacteroidota</taxon>
        <taxon>Flavobacteriia</taxon>
        <taxon>Flavobacteriales</taxon>
        <taxon>Flavobacteriaceae</taxon>
        <taxon>Tenacibaculum</taxon>
    </lineage>
</organism>
<dbReference type="EMBL" id="QUNS01000008">
    <property type="protein sequence ID" value="REH46432.1"/>
    <property type="molecule type" value="Genomic_DNA"/>
</dbReference>
<comment type="caution">
    <text evidence="1">The sequence shown here is derived from an EMBL/GenBank/DDBJ whole genome shotgun (WGS) entry which is preliminary data.</text>
</comment>
<reference evidence="1 2" key="1">
    <citation type="submission" date="2018-08" db="EMBL/GenBank/DDBJ databases">
        <title>Genomic Encyclopedia of Type Strains, Phase IV (KMG-IV): sequencing the most valuable type-strain genomes for metagenomic binning, comparative biology and taxonomic classification.</title>
        <authorList>
            <person name="Goeker M."/>
        </authorList>
    </citation>
    <scope>NUCLEOTIDE SEQUENCE [LARGE SCALE GENOMIC DNA]</scope>
    <source>
        <strain evidence="1 2">DSM 18841</strain>
    </source>
</reference>
<sequence>MKNKFLFPLLILSLISISCDKDRCDDGYEPYDANGHEICVPEYINGLNHNFELGNKYIHPEFGLITLENGTWKNEDNITITIK</sequence>
<dbReference type="AlphaFoldDB" id="A0A3E0HJ59"/>
<proteinExistence type="predicted"/>
<name>A0A3E0HJ59_9FLAO</name>
<protein>
    <submittedName>
        <fullName evidence="1">Uncharacterized protein</fullName>
    </submittedName>
</protein>
<evidence type="ECO:0000313" key="1">
    <source>
        <dbReference type="EMBL" id="REH46432.1"/>
    </source>
</evidence>
<keyword evidence="2" id="KW-1185">Reference proteome</keyword>
<dbReference type="PROSITE" id="PS51257">
    <property type="entry name" value="PROKAR_LIPOPROTEIN"/>
    <property type="match status" value="1"/>
</dbReference>
<dbReference type="Proteomes" id="UP000256884">
    <property type="component" value="Unassembled WGS sequence"/>
</dbReference>
<evidence type="ECO:0000313" key="2">
    <source>
        <dbReference type="Proteomes" id="UP000256884"/>
    </source>
</evidence>
<gene>
    <name evidence="1" type="ORF">C7448_108103</name>
</gene>
<accession>A0A3E0HJ59</accession>